<keyword evidence="2" id="KW-1003">Cell membrane</keyword>
<gene>
    <name evidence="7" type="ORF">B5F96_03390</name>
</gene>
<comment type="caution">
    <text evidence="7">The sequence shown here is derived from an EMBL/GenBank/DDBJ whole genome shotgun (WGS) entry which is preliminary data.</text>
</comment>
<feature type="transmembrane region" description="Helical" evidence="6">
    <location>
        <begin position="123"/>
        <end position="142"/>
    </location>
</feature>
<dbReference type="AlphaFoldDB" id="A0A9Q5SU09"/>
<feature type="transmembrane region" description="Helical" evidence="6">
    <location>
        <begin position="298"/>
        <end position="321"/>
    </location>
</feature>
<evidence type="ECO:0000313" key="7">
    <source>
        <dbReference type="EMBL" id="OUO06746.1"/>
    </source>
</evidence>
<accession>A0A9Q5SU09</accession>
<feature type="transmembrane region" description="Helical" evidence="6">
    <location>
        <begin position="333"/>
        <end position="352"/>
    </location>
</feature>
<keyword evidence="4 6" id="KW-1133">Transmembrane helix</keyword>
<evidence type="ECO:0000313" key="8">
    <source>
        <dbReference type="Proteomes" id="UP000195975"/>
    </source>
</evidence>
<proteinExistence type="predicted"/>
<evidence type="ECO:0000256" key="5">
    <source>
        <dbReference type="ARBA" id="ARBA00023136"/>
    </source>
</evidence>
<feature type="transmembrane region" description="Helical" evidence="6">
    <location>
        <begin position="151"/>
        <end position="170"/>
    </location>
</feature>
<dbReference type="RefSeq" id="WP_087375145.1">
    <property type="nucleotide sequence ID" value="NZ_CAJLBM010000049.1"/>
</dbReference>
<feature type="transmembrane region" description="Helical" evidence="6">
    <location>
        <begin position="257"/>
        <end position="277"/>
    </location>
</feature>
<keyword evidence="3 6" id="KW-0812">Transmembrane</keyword>
<feature type="transmembrane region" description="Helical" evidence="6">
    <location>
        <begin position="16"/>
        <end position="37"/>
    </location>
</feature>
<dbReference type="Pfam" id="PF01943">
    <property type="entry name" value="Polysacc_synt"/>
    <property type="match status" value="1"/>
</dbReference>
<evidence type="ECO:0000256" key="2">
    <source>
        <dbReference type="ARBA" id="ARBA00022475"/>
    </source>
</evidence>
<name>A0A9Q5SU09_9BACT</name>
<feature type="transmembrane region" description="Helical" evidence="6">
    <location>
        <begin position="93"/>
        <end position="117"/>
    </location>
</feature>
<feature type="transmembrane region" description="Helical" evidence="6">
    <location>
        <begin position="176"/>
        <end position="196"/>
    </location>
</feature>
<feature type="transmembrane region" description="Helical" evidence="6">
    <location>
        <begin position="450"/>
        <end position="471"/>
    </location>
</feature>
<evidence type="ECO:0000256" key="3">
    <source>
        <dbReference type="ARBA" id="ARBA00022692"/>
    </source>
</evidence>
<evidence type="ECO:0000256" key="1">
    <source>
        <dbReference type="ARBA" id="ARBA00004651"/>
    </source>
</evidence>
<protein>
    <submittedName>
        <fullName evidence="7">O-unit flippase Wzx</fullName>
    </submittedName>
</protein>
<dbReference type="EMBL" id="NFIJ01000002">
    <property type="protein sequence ID" value="OUO06746.1"/>
    <property type="molecule type" value="Genomic_DNA"/>
</dbReference>
<evidence type="ECO:0000256" key="4">
    <source>
        <dbReference type="ARBA" id="ARBA00022989"/>
    </source>
</evidence>
<evidence type="ECO:0000256" key="6">
    <source>
        <dbReference type="SAM" id="Phobius"/>
    </source>
</evidence>
<dbReference type="InterPro" id="IPR002797">
    <property type="entry name" value="Polysacc_synth"/>
</dbReference>
<dbReference type="GO" id="GO:0005886">
    <property type="term" value="C:plasma membrane"/>
    <property type="evidence" value="ECO:0007669"/>
    <property type="project" value="UniProtKB-SubCell"/>
</dbReference>
<dbReference type="Proteomes" id="UP000195975">
    <property type="component" value="Unassembled WGS sequence"/>
</dbReference>
<dbReference type="GeneID" id="93408452"/>
<comment type="subcellular location">
    <subcellularLocation>
        <location evidence="1">Cell membrane</location>
        <topology evidence="1">Multi-pass membrane protein</topology>
    </subcellularLocation>
</comment>
<dbReference type="CDD" id="cd13128">
    <property type="entry name" value="MATE_Wzx_like"/>
    <property type="match status" value="1"/>
</dbReference>
<dbReference type="PANTHER" id="PTHR30250:SF11">
    <property type="entry name" value="O-ANTIGEN TRANSPORTER-RELATED"/>
    <property type="match status" value="1"/>
</dbReference>
<feature type="transmembrane region" description="Helical" evidence="6">
    <location>
        <begin position="217"/>
        <end position="237"/>
    </location>
</feature>
<sequence>MASNNTFGNSSIRRNYAFNLINTLSGLLFPLITFPYLSRILLAEGIGKFQFFQSIIDYIILCCSLGIPLYAIREIARIRDDEKKYSITTIEILLLHGLLTLGGYIIVFILASTISIIKVDIPLFLLLSINICFNTVGVVWFYQAIEDFKYITIRTLVIRILSLIALFVFVKDKNDLFIYALITVIANSGSNIFNFIRLRKYIKIHKIEFKRLSLSRHLKPALQIFILNLIISIYVNLDSVMLGFLKDQEAVGYYTAATRLTRAVLAIVASMGSVLLPRFSNLIITGEKKEFTKLANKTISFAIGLSLPMFIGLLFMARPIIELFCGEGFEPSILTLQLISPIIFIISLSNVIGIQILYPQGKEIIVIIATAIGAATNFSLNWILIPHMSQYGAAITTSIAELIVFVLMIGLGHKYLPFKLINRQNTQYIIASLLITIVLTGLSYTHLQNIPFILISITICSIIYISYLLIVKDPFIYQILRLIKR</sequence>
<feature type="transmembrane region" description="Helical" evidence="6">
    <location>
        <begin position="49"/>
        <end position="72"/>
    </location>
</feature>
<organism evidence="7 8">
    <name type="scientific">Parabacteroides johnsonii</name>
    <dbReference type="NCBI Taxonomy" id="387661"/>
    <lineage>
        <taxon>Bacteria</taxon>
        <taxon>Pseudomonadati</taxon>
        <taxon>Bacteroidota</taxon>
        <taxon>Bacteroidia</taxon>
        <taxon>Bacteroidales</taxon>
        <taxon>Tannerellaceae</taxon>
        <taxon>Parabacteroides</taxon>
    </lineage>
</organism>
<dbReference type="PANTHER" id="PTHR30250">
    <property type="entry name" value="PST FAMILY PREDICTED COLANIC ACID TRANSPORTER"/>
    <property type="match status" value="1"/>
</dbReference>
<reference evidence="8" key="1">
    <citation type="submission" date="2017-04" db="EMBL/GenBank/DDBJ databases">
        <title>Function of individual gut microbiota members based on whole genome sequencing of pure cultures obtained from chicken caecum.</title>
        <authorList>
            <person name="Medvecky M."/>
            <person name="Cejkova D."/>
            <person name="Polansky O."/>
            <person name="Karasova D."/>
            <person name="Kubasova T."/>
            <person name="Cizek A."/>
            <person name="Rychlik I."/>
        </authorList>
    </citation>
    <scope>NUCLEOTIDE SEQUENCE [LARGE SCALE GENOMIC DNA]</scope>
    <source>
        <strain evidence="8">An42</strain>
    </source>
</reference>
<feature type="transmembrane region" description="Helical" evidence="6">
    <location>
        <begin position="428"/>
        <end position="444"/>
    </location>
</feature>
<dbReference type="InterPro" id="IPR050833">
    <property type="entry name" value="Poly_Biosynth_Transport"/>
</dbReference>
<feature type="transmembrane region" description="Helical" evidence="6">
    <location>
        <begin position="364"/>
        <end position="385"/>
    </location>
</feature>
<keyword evidence="5 6" id="KW-0472">Membrane</keyword>
<feature type="transmembrane region" description="Helical" evidence="6">
    <location>
        <begin position="391"/>
        <end position="416"/>
    </location>
</feature>